<dbReference type="InterPro" id="IPR018247">
    <property type="entry name" value="EF_Hand_1_Ca_BS"/>
</dbReference>
<keyword evidence="2" id="KW-0106">Calcium</keyword>
<dbReference type="Pfam" id="PF13499">
    <property type="entry name" value="EF-hand_7"/>
    <property type="match status" value="2"/>
</dbReference>
<feature type="domain" description="EF-hand" evidence="3">
    <location>
        <begin position="120"/>
        <end position="155"/>
    </location>
</feature>
<gene>
    <name evidence="4" type="primary">100641009</name>
</gene>
<keyword evidence="1" id="KW-0677">Repeat</keyword>
<accession>A0AAN0JDE6</accession>
<feature type="domain" description="EF-hand" evidence="3">
    <location>
        <begin position="84"/>
        <end position="119"/>
    </location>
</feature>
<dbReference type="GO" id="GO:0005509">
    <property type="term" value="F:calcium ion binding"/>
    <property type="evidence" value="ECO:0007669"/>
    <property type="project" value="InterPro"/>
</dbReference>
<protein>
    <recommendedName>
        <fullName evidence="3">EF-hand domain-containing protein</fullName>
    </recommendedName>
</protein>
<organism evidence="4 5">
    <name type="scientific">Amphimedon queenslandica</name>
    <name type="common">Sponge</name>
    <dbReference type="NCBI Taxonomy" id="400682"/>
    <lineage>
        <taxon>Eukaryota</taxon>
        <taxon>Metazoa</taxon>
        <taxon>Porifera</taxon>
        <taxon>Demospongiae</taxon>
        <taxon>Heteroscleromorpha</taxon>
        <taxon>Haplosclerida</taxon>
        <taxon>Niphatidae</taxon>
        <taxon>Amphimedon</taxon>
    </lineage>
</organism>
<dbReference type="PANTHER" id="PTHR23048">
    <property type="entry name" value="MYOSIN LIGHT CHAIN 1, 3"/>
    <property type="match status" value="1"/>
</dbReference>
<evidence type="ECO:0000313" key="5">
    <source>
        <dbReference type="Proteomes" id="UP000007879"/>
    </source>
</evidence>
<evidence type="ECO:0000256" key="1">
    <source>
        <dbReference type="ARBA" id="ARBA00022737"/>
    </source>
</evidence>
<dbReference type="PROSITE" id="PS50222">
    <property type="entry name" value="EF_HAND_2"/>
    <property type="match status" value="3"/>
</dbReference>
<sequence length="184" mass="21268">MAIENEFTMQELRDLREVFQVYDPSNTGSLTISDFRKVIKVLGFKVTRRRLQELMREEEIGKEGLITYTNLLQLVCRLQGAAYDSYGEIEQAFQFLDNDCDGKLSAKDLQAISKNYGLKLSPDDVDGMITEANRDGTGLITLQEFIEVMEKQHYFISSLHSTYISQNCSHYWYSLIKKTKNKHT</sequence>
<evidence type="ECO:0000259" key="3">
    <source>
        <dbReference type="PROSITE" id="PS50222"/>
    </source>
</evidence>
<reference evidence="4" key="2">
    <citation type="submission" date="2024-06" db="UniProtKB">
        <authorList>
            <consortium name="EnsemblMetazoa"/>
        </authorList>
    </citation>
    <scope>IDENTIFICATION</scope>
</reference>
<dbReference type="Gene3D" id="1.10.238.10">
    <property type="entry name" value="EF-hand"/>
    <property type="match status" value="1"/>
</dbReference>
<evidence type="ECO:0000256" key="2">
    <source>
        <dbReference type="ARBA" id="ARBA00022837"/>
    </source>
</evidence>
<dbReference type="EnsemblMetazoa" id="XM_019999491.1">
    <property type="protein sequence ID" value="XP_019855050.1"/>
    <property type="gene ID" value="LOC100641009"/>
</dbReference>
<dbReference type="CDD" id="cd00051">
    <property type="entry name" value="EFh"/>
    <property type="match status" value="1"/>
</dbReference>
<dbReference type="PANTHER" id="PTHR23048:SF59">
    <property type="entry name" value="EF-HAND SUPERFAMILY PROTEIN"/>
    <property type="match status" value="1"/>
</dbReference>
<dbReference type="InterPro" id="IPR002048">
    <property type="entry name" value="EF_hand_dom"/>
</dbReference>
<dbReference type="SMART" id="SM00054">
    <property type="entry name" value="EFh"/>
    <property type="match status" value="3"/>
</dbReference>
<dbReference type="InterPro" id="IPR011992">
    <property type="entry name" value="EF-hand-dom_pair"/>
</dbReference>
<dbReference type="AlphaFoldDB" id="A0AAN0JDE6"/>
<keyword evidence="5" id="KW-1185">Reference proteome</keyword>
<feature type="domain" description="EF-hand" evidence="3">
    <location>
        <begin position="10"/>
        <end position="45"/>
    </location>
</feature>
<reference evidence="5" key="1">
    <citation type="journal article" date="2010" name="Nature">
        <title>The Amphimedon queenslandica genome and the evolution of animal complexity.</title>
        <authorList>
            <person name="Srivastava M."/>
            <person name="Simakov O."/>
            <person name="Chapman J."/>
            <person name="Fahey B."/>
            <person name="Gauthier M.E."/>
            <person name="Mitros T."/>
            <person name="Richards G.S."/>
            <person name="Conaco C."/>
            <person name="Dacre M."/>
            <person name="Hellsten U."/>
            <person name="Larroux C."/>
            <person name="Putnam N.H."/>
            <person name="Stanke M."/>
            <person name="Adamska M."/>
            <person name="Darling A."/>
            <person name="Degnan S.M."/>
            <person name="Oakley T.H."/>
            <person name="Plachetzki D.C."/>
            <person name="Zhai Y."/>
            <person name="Adamski M."/>
            <person name="Calcino A."/>
            <person name="Cummins S.F."/>
            <person name="Goodstein D.M."/>
            <person name="Harris C."/>
            <person name="Jackson D.J."/>
            <person name="Leys S.P."/>
            <person name="Shu S."/>
            <person name="Woodcroft B.J."/>
            <person name="Vervoort M."/>
            <person name="Kosik K.S."/>
            <person name="Manning G."/>
            <person name="Degnan B.M."/>
            <person name="Rokhsar D.S."/>
        </authorList>
    </citation>
    <scope>NUCLEOTIDE SEQUENCE [LARGE SCALE GENOMIC DNA]</scope>
</reference>
<proteinExistence type="predicted"/>
<evidence type="ECO:0000313" key="4">
    <source>
        <dbReference type="EnsemblMetazoa" id="XP_019855050.1"/>
    </source>
</evidence>
<dbReference type="SUPFAM" id="SSF47473">
    <property type="entry name" value="EF-hand"/>
    <property type="match status" value="1"/>
</dbReference>
<dbReference type="InterPro" id="IPR050230">
    <property type="entry name" value="CALM/Myosin/TropC-like"/>
</dbReference>
<dbReference type="PROSITE" id="PS00018">
    <property type="entry name" value="EF_HAND_1"/>
    <property type="match status" value="2"/>
</dbReference>
<dbReference type="GO" id="GO:0016460">
    <property type="term" value="C:myosin II complex"/>
    <property type="evidence" value="ECO:0007669"/>
    <property type="project" value="TreeGrafter"/>
</dbReference>
<dbReference type="Proteomes" id="UP000007879">
    <property type="component" value="Unassembled WGS sequence"/>
</dbReference>
<name>A0AAN0JDE6_AMPQE</name>
<dbReference type="FunFam" id="1.10.238.10:FF:000003">
    <property type="entry name" value="Calmodulin A"/>
    <property type="match status" value="1"/>
</dbReference>